<reference evidence="2" key="1">
    <citation type="journal article" date="2015" name="BMC Genomics">
        <title>Genome mining reveals unlocked bioactive potential of marine Gram-negative bacteria.</title>
        <authorList>
            <person name="Machado H."/>
            <person name="Sonnenschein E.C."/>
            <person name="Melchiorsen J."/>
            <person name="Gram L."/>
        </authorList>
    </citation>
    <scope>NUCLEOTIDE SEQUENCE</scope>
    <source>
        <strain evidence="2">S2052</strain>
    </source>
</reference>
<dbReference type="Gene3D" id="3.40.50.150">
    <property type="entry name" value="Vaccinia Virus protein VP39"/>
    <property type="match status" value="1"/>
</dbReference>
<sequence length="212" mass="24174">MNKTENFWDKASKGYDKSEARFEFIHNMTRENAKNHLDISNVVLDYGCGTGTKSCELASYVKEIHAIDISEEMVEAARNKAASHNIENVHFSQATIFDNEYEDESFDVIFAFNMLHTVENPSHVVKRIHELLKPNGLLISTTPCLGGRKSLLVSMQIHLVRILSKIGIIPITIRQYRSSDLDSLLNKEDFQLVVAEEFYKEASSYFVVLRKA</sequence>
<dbReference type="InterPro" id="IPR029063">
    <property type="entry name" value="SAM-dependent_MTases_sf"/>
</dbReference>
<dbReference type="PANTHER" id="PTHR43861:SF1">
    <property type="entry name" value="TRANS-ACONITATE 2-METHYLTRANSFERASE"/>
    <property type="match status" value="1"/>
</dbReference>
<dbReference type="CDD" id="cd02440">
    <property type="entry name" value="AdoMet_MTases"/>
    <property type="match status" value="1"/>
</dbReference>
<evidence type="ECO:0000259" key="1">
    <source>
        <dbReference type="Pfam" id="PF13847"/>
    </source>
</evidence>
<dbReference type="RefSeq" id="WP_045985688.1">
    <property type="nucleotide sequence ID" value="NZ_CP063052.1"/>
</dbReference>
<dbReference type="Pfam" id="PF13847">
    <property type="entry name" value="Methyltransf_31"/>
    <property type="match status" value="1"/>
</dbReference>
<feature type="domain" description="Methyltransferase" evidence="1">
    <location>
        <begin position="42"/>
        <end position="144"/>
    </location>
</feature>
<name>A0A837G7L2_9VIBR</name>
<dbReference type="AlphaFoldDB" id="A0A837G7L2"/>
<proteinExistence type="predicted"/>
<accession>A0A837G7L2</accession>
<protein>
    <recommendedName>
        <fullName evidence="1">Methyltransferase domain-containing protein</fullName>
    </recommendedName>
</protein>
<gene>
    <name evidence="2" type="ORF">TW71_09375</name>
</gene>
<dbReference type="InterPro" id="IPR025714">
    <property type="entry name" value="Methyltranfer_dom"/>
</dbReference>
<comment type="caution">
    <text evidence="2">The sequence shown here is derived from an EMBL/GenBank/DDBJ whole genome shotgun (WGS) entry which is preliminary data.</text>
</comment>
<dbReference type="PANTHER" id="PTHR43861">
    <property type="entry name" value="TRANS-ACONITATE 2-METHYLTRANSFERASE-RELATED"/>
    <property type="match status" value="1"/>
</dbReference>
<evidence type="ECO:0000313" key="2">
    <source>
        <dbReference type="EMBL" id="KJY73913.1"/>
    </source>
</evidence>
<organism evidence="2">
    <name type="scientific">Vibrio coralliilyticus</name>
    <dbReference type="NCBI Taxonomy" id="190893"/>
    <lineage>
        <taxon>Bacteria</taxon>
        <taxon>Pseudomonadati</taxon>
        <taxon>Pseudomonadota</taxon>
        <taxon>Gammaproteobacteria</taxon>
        <taxon>Vibrionales</taxon>
        <taxon>Vibrionaceae</taxon>
        <taxon>Vibrio</taxon>
    </lineage>
</organism>
<dbReference type="EMBL" id="JXXR01000010">
    <property type="protein sequence ID" value="KJY73913.1"/>
    <property type="molecule type" value="Genomic_DNA"/>
</dbReference>
<dbReference type="SUPFAM" id="SSF53335">
    <property type="entry name" value="S-adenosyl-L-methionine-dependent methyltransferases"/>
    <property type="match status" value="1"/>
</dbReference>